<dbReference type="OMA" id="YQLRFYN"/>
<dbReference type="EMBL" id="GL871004">
    <property type="protein sequence ID" value="EGC37271.1"/>
    <property type="molecule type" value="Genomic_DNA"/>
</dbReference>
<gene>
    <name evidence="4" type="ORF">DICPUDRAFT_91674</name>
</gene>
<keyword evidence="3" id="KW-0687">Ribonucleoprotein</keyword>
<evidence type="ECO:0000256" key="2">
    <source>
        <dbReference type="ARBA" id="ARBA00022980"/>
    </source>
</evidence>
<dbReference type="InterPro" id="IPR002671">
    <property type="entry name" value="Ribosomal_eL22"/>
</dbReference>
<keyword evidence="5" id="KW-1185">Reference proteome</keyword>
<dbReference type="GO" id="GO:0005840">
    <property type="term" value="C:ribosome"/>
    <property type="evidence" value="ECO:0007669"/>
    <property type="project" value="UniProtKB-KW"/>
</dbReference>
<dbReference type="eggNOG" id="KOG3434">
    <property type="taxonomic scope" value="Eukaryota"/>
</dbReference>
<sequence>KSKATVVKKNHKFVIDCTAPAGKIVDVAAFEKYLHDRIKVDNKLSNLGSSVVISRDKSKIIVNTTIPFSKRYLKYLTKKFLKFKQIRDFLRVVATTKNTYELRYFNVSDSETSEQQE</sequence>
<dbReference type="GeneID" id="10500165"/>
<dbReference type="GO" id="GO:0002181">
    <property type="term" value="P:cytoplasmic translation"/>
    <property type="evidence" value="ECO:0000318"/>
    <property type="project" value="GO_Central"/>
</dbReference>
<dbReference type="VEuPathDB" id="AmoebaDB:DICPUDRAFT_91674"/>
<name>F0ZFP7_DICPU</name>
<keyword evidence="2 4" id="KW-0689">Ribosomal protein</keyword>
<dbReference type="RefSeq" id="XP_003286241.1">
    <property type="nucleotide sequence ID" value="XM_003286193.1"/>
</dbReference>
<feature type="non-terminal residue" evidence="4">
    <location>
        <position position="1"/>
    </location>
</feature>
<evidence type="ECO:0000313" key="5">
    <source>
        <dbReference type="Proteomes" id="UP000001064"/>
    </source>
</evidence>
<comment type="similarity">
    <text evidence="1">Belongs to the eukaryotic ribosomal protein eL22 family.</text>
</comment>
<dbReference type="FunCoup" id="F0ZFP7">
    <property type="interactions" value="561"/>
</dbReference>
<dbReference type="InterPro" id="IPR038526">
    <property type="entry name" value="Ribosomal_eL22_sf"/>
</dbReference>
<dbReference type="GO" id="GO:0003723">
    <property type="term" value="F:RNA binding"/>
    <property type="evidence" value="ECO:0000318"/>
    <property type="project" value="GO_Central"/>
</dbReference>
<organism evidence="4 5">
    <name type="scientific">Dictyostelium purpureum</name>
    <name type="common">Slime mold</name>
    <dbReference type="NCBI Taxonomy" id="5786"/>
    <lineage>
        <taxon>Eukaryota</taxon>
        <taxon>Amoebozoa</taxon>
        <taxon>Evosea</taxon>
        <taxon>Eumycetozoa</taxon>
        <taxon>Dictyostelia</taxon>
        <taxon>Dictyosteliales</taxon>
        <taxon>Dictyosteliaceae</taxon>
        <taxon>Dictyostelium</taxon>
    </lineage>
</organism>
<dbReference type="FunFam" id="3.30.1360.210:FF:000001">
    <property type="entry name" value="60S ribosomal protein L22 1"/>
    <property type="match status" value="1"/>
</dbReference>
<dbReference type="PANTHER" id="PTHR10064">
    <property type="entry name" value="60S RIBOSOMAL PROTEIN L22"/>
    <property type="match status" value="1"/>
</dbReference>
<evidence type="ECO:0000256" key="3">
    <source>
        <dbReference type="ARBA" id="ARBA00023274"/>
    </source>
</evidence>
<dbReference type="Gene3D" id="3.30.1360.210">
    <property type="match status" value="1"/>
</dbReference>
<proteinExistence type="inferred from homology"/>
<dbReference type="GO" id="GO:1990904">
    <property type="term" value="C:ribonucleoprotein complex"/>
    <property type="evidence" value="ECO:0007669"/>
    <property type="project" value="UniProtKB-KW"/>
</dbReference>
<reference evidence="5" key="1">
    <citation type="journal article" date="2011" name="Genome Biol.">
        <title>Comparative genomics of the social amoebae Dictyostelium discoideum and Dictyostelium purpureum.</title>
        <authorList>
            <consortium name="US DOE Joint Genome Institute (JGI-PGF)"/>
            <person name="Sucgang R."/>
            <person name="Kuo A."/>
            <person name="Tian X."/>
            <person name="Salerno W."/>
            <person name="Parikh A."/>
            <person name="Feasley C.L."/>
            <person name="Dalin E."/>
            <person name="Tu H."/>
            <person name="Huang E."/>
            <person name="Barry K."/>
            <person name="Lindquist E."/>
            <person name="Shapiro H."/>
            <person name="Bruce D."/>
            <person name="Schmutz J."/>
            <person name="Salamov A."/>
            <person name="Fey P."/>
            <person name="Gaudet P."/>
            <person name="Anjard C."/>
            <person name="Babu M.M."/>
            <person name="Basu S."/>
            <person name="Bushmanova Y."/>
            <person name="van der Wel H."/>
            <person name="Katoh-Kurasawa M."/>
            <person name="Dinh C."/>
            <person name="Coutinho P.M."/>
            <person name="Saito T."/>
            <person name="Elias M."/>
            <person name="Schaap P."/>
            <person name="Kay R.R."/>
            <person name="Henrissat B."/>
            <person name="Eichinger L."/>
            <person name="Rivero F."/>
            <person name="Putnam N.H."/>
            <person name="West C.M."/>
            <person name="Loomis W.F."/>
            <person name="Chisholm R.L."/>
            <person name="Shaulsky G."/>
            <person name="Strassmann J.E."/>
            <person name="Queller D.C."/>
            <person name="Kuspa A."/>
            <person name="Grigoriev I.V."/>
        </authorList>
    </citation>
    <scope>NUCLEOTIDE SEQUENCE [LARGE SCALE GENOMIC DNA]</scope>
    <source>
        <strain evidence="5">QSDP1</strain>
    </source>
</reference>
<dbReference type="InParanoid" id="F0ZFP7"/>
<dbReference type="AlphaFoldDB" id="F0ZFP7"/>
<dbReference type="STRING" id="5786.F0ZFP7"/>
<protein>
    <submittedName>
        <fullName evidence="4">Ribosomal protein L22</fullName>
    </submittedName>
</protein>
<evidence type="ECO:0000256" key="1">
    <source>
        <dbReference type="ARBA" id="ARBA00007817"/>
    </source>
</evidence>
<dbReference type="Pfam" id="PF01776">
    <property type="entry name" value="Ribosomal_L22e"/>
    <property type="match status" value="1"/>
</dbReference>
<dbReference type="GO" id="GO:0003735">
    <property type="term" value="F:structural constituent of ribosome"/>
    <property type="evidence" value="ECO:0000318"/>
    <property type="project" value="GO_Central"/>
</dbReference>
<accession>F0ZFP7</accession>
<dbReference type="KEGG" id="dpp:DICPUDRAFT_91674"/>
<dbReference type="Proteomes" id="UP000001064">
    <property type="component" value="Unassembled WGS sequence"/>
</dbReference>
<dbReference type="PANTHER" id="PTHR10064:SF31">
    <property type="entry name" value="LARGE RIBOSOMAL SUBUNIT PROTEIN EL22A-RELATED"/>
    <property type="match status" value="1"/>
</dbReference>
<dbReference type="GO" id="GO:0005737">
    <property type="term" value="C:cytoplasm"/>
    <property type="evidence" value="ECO:0007669"/>
    <property type="project" value="UniProtKB-ARBA"/>
</dbReference>
<dbReference type="OrthoDB" id="10259820at2759"/>
<evidence type="ECO:0000313" key="4">
    <source>
        <dbReference type="EMBL" id="EGC37271.1"/>
    </source>
</evidence>